<dbReference type="RefSeq" id="WP_130557035.1">
    <property type="nucleotide sequence ID" value="NZ_AP028947.1"/>
</dbReference>
<dbReference type="Pfam" id="PF00852">
    <property type="entry name" value="Glyco_transf_10"/>
    <property type="match status" value="1"/>
</dbReference>
<gene>
    <name evidence="5" type="ORF">RGQ30_02340</name>
</gene>
<keyword evidence="6" id="KW-1185">Reference proteome</keyword>
<dbReference type="EMBL" id="AP028947">
    <property type="protein sequence ID" value="BET24733.1"/>
    <property type="molecule type" value="Genomic_DNA"/>
</dbReference>
<dbReference type="AlphaFoldDB" id="A0AA86MAF0"/>
<feature type="domain" description="Fucosyltransferase C-terminal" evidence="4">
    <location>
        <begin position="228"/>
        <end position="309"/>
    </location>
</feature>
<evidence type="ECO:0000256" key="3">
    <source>
        <dbReference type="ARBA" id="ARBA00022679"/>
    </source>
</evidence>
<evidence type="ECO:0000313" key="5">
    <source>
        <dbReference type="EMBL" id="BET24733.1"/>
    </source>
</evidence>
<dbReference type="InterPro" id="IPR055270">
    <property type="entry name" value="Glyco_tran_10_C"/>
</dbReference>
<keyword evidence="3" id="KW-0808">Transferase</keyword>
<keyword evidence="2" id="KW-0328">Glycosyltransferase</keyword>
<dbReference type="Gene3D" id="3.40.50.11660">
    <property type="entry name" value="Glycosyl transferase family 10, C-terminal domain"/>
    <property type="match status" value="1"/>
</dbReference>
<evidence type="ECO:0000256" key="2">
    <source>
        <dbReference type="ARBA" id="ARBA00022676"/>
    </source>
</evidence>
<dbReference type="InterPro" id="IPR038577">
    <property type="entry name" value="GT10-like_C_sf"/>
</dbReference>
<evidence type="ECO:0000256" key="1">
    <source>
        <dbReference type="ARBA" id="ARBA00008919"/>
    </source>
</evidence>
<evidence type="ECO:0000259" key="4">
    <source>
        <dbReference type="Pfam" id="PF00852"/>
    </source>
</evidence>
<accession>A0AA86MAF0</accession>
<organism evidence="5 6">
    <name type="scientific">Limnobacter thiooxidans</name>
    <dbReference type="NCBI Taxonomy" id="131080"/>
    <lineage>
        <taxon>Bacteria</taxon>
        <taxon>Pseudomonadati</taxon>
        <taxon>Pseudomonadota</taxon>
        <taxon>Betaproteobacteria</taxon>
        <taxon>Burkholderiales</taxon>
        <taxon>Burkholderiaceae</taxon>
        <taxon>Limnobacter</taxon>
    </lineage>
</organism>
<evidence type="ECO:0000313" key="6">
    <source>
        <dbReference type="Proteomes" id="UP001329151"/>
    </source>
</evidence>
<name>A0AA86MAF0_9BURK</name>
<sequence>MKKISFINTHEAINVGNRLFESETYELGDGLLTPFTEMRDAARLDGYDFATYHLNPLETSNAVVCLDMPSVALQARIAKLSVPKYLFIFECPLIRPDDWESSQHAIFDRVFTYDRTRWRGGKYLNYAMPYSMRRTIVQSPKTRFMCLVASNKVILRQRSGYDDRRDLIEYFRKTKMQGFDLYGRGWEFYVSASRLLNRLFARFGSKAPWLRRFCTALPFYQGALVNKLQTISQYKFIYCNENFSHPGYLTEKILDAMWAGSVPVYSGPPDIDDFIPQNCYVAAHDFPSVRALVDHLSTMSSAQYMDYLTNIQRFLESEKAHVFSSDSFYAGLKSVLDEDL</sequence>
<reference evidence="5 6" key="1">
    <citation type="submission" date="2023-10" db="EMBL/GenBank/DDBJ databases">
        <title>Complete Genome Sequence of Limnobacter thiooxidans CS-K2T, Isolated from freshwater lake sediments in Bavaria, Germany.</title>
        <authorList>
            <person name="Naruki M."/>
            <person name="Watanabe A."/>
            <person name="Warashina T."/>
            <person name="Morita T."/>
            <person name="Arakawa K."/>
        </authorList>
    </citation>
    <scope>NUCLEOTIDE SEQUENCE [LARGE SCALE GENOMIC DNA]</scope>
    <source>
        <strain evidence="5 6">CS-K2</strain>
    </source>
</reference>
<dbReference type="GO" id="GO:0008417">
    <property type="term" value="F:fucosyltransferase activity"/>
    <property type="evidence" value="ECO:0007669"/>
    <property type="project" value="InterPro"/>
</dbReference>
<comment type="similarity">
    <text evidence="1">Belongs to the glycosyltransferase 10 family.</text>
</comment>
<dbReference type="GO" id="GO:0016020">
    <property type="term" value="C:membrane"/>
    <property type="evidence" value="ECO:0007669"/>
    <property type="project" value="InterPro"/>
</dbReference>
<dbReference type="InterPro" id="IPR001503">
    <property type="entry name" value="Glyco_trans_10"/>
</dbReference>
<proteinExistence type="inferred from homology"/>
<dbReference type="SUPFAM" id="SSF53756">
    <property type="entry name" value="UDP-Glycosyltransferase/glycogen phosphorylase"/>
    <property type="match status" value="1"/>
</dbReference>
<dbReference type="Proteomes" id="UP001329151">
    <property type="component" value="Chromosome"/>
</dbReference>
<dbReference type="KEGG" id="lto:RGQ30_02340"/>
<dbReference type="PANTHER" id="PTHR11929:SF194">
    <property type="entry name" value="ALPHA-(1,3)-FUCOSYLTRANSFERASE 10"/>
    <property type="match status" value="1"/>
</dbReference>
<dbReference type="PANTHER" id="PTHR11929">
    <property type="entry name" value="ALPHA- 1,3 -FUCOSYLTRANSFERASE"/>
    <property type="match status" value="1"/>
</dbReference>
<protein>
    <submittedName>
        <fullName evidence="5">Glycosyltransferase family 10</fullName>
    </submittedName>
</protein>